<proteinExistence type="predicted"/>
<reference evidence="2 3" key="1">
    <citation type="journal article" date="2023" name="IMA Fungus">
        <title>Comparative genomic study of the Penicillium genus elucidates a diverse pangenome and 15 lateral gene transfer events.</title>
        <authorList>
            <person name="Petersen C."/>
            <person name="Sorensen T."/>
            <person name="Nielsen M.R."/>
            <person name="Sondergaard T.E."/>
            <person name="Sorensen J.L."/>
            <person name="Fitzpatrick D.A."/>
            <person name="Frisvad J.C."/>
            <person name="Nielsen K.L."/>
        </authorList>
    </citation>
    <scope>NUCLEOTIDE SEQUENCE [LARGE SCALE GENOMIC DNA]</scope>
    <source>
        <strain evidence="2 3">IBT 35679</strain>
    </source>
</reference>
<dbReference type="AlphaFoldDB" id="A0AAD6D088"/>
<evidence type="ECO:0000313" key="2">
    <source>
        <dbReference type="EMBL" id="KAJ5546542.1"/>
    </source>
</evidence>
<keyword evidence="3" id="KW-1185">Reference proteome</keyword>
<dbReference type="Proteomes" id="UP001220324">
    <property type="component" value="Unassembled WGS sequence"/>
</dbReference>
<sequence>MCRYTYHHYPNCGHIANYTVMGCLEFTNQLRYLANVEKHLSCDDIKISHDLLPADHPDLCLQCAYDWKSTNPQQDHETQVPKRKRDLEGLNAAYPIIDFKARMVGPRKSPDTNVIHETRTDIYQSNPVRRDPECTCSACIELASIRSDVREDLDFLTCGSSMSLDSPFIDTFDSSCVIDLDVSHDFGPNLHEMTDPCSQFDLDHQRHGAYIPAGGGFDVCDIDNIFPTLCDLDHLSYVSSIVFSHIDENDSFEPMPGIVTDCLAQLDLDCMEDHATDSTKIDLLAELPSHKDVILELVQAFRTGIISYDITPEISTTANNSKPTQEPLDISKTPTLNHSDSKTSLWRASMSSASSPEFHISADKWFSGLELSSFGTEDNIDTLVRHGANAEFLDFSDDEEGGCLLAGW</sequence>
<evidence type="ECO:0000256" key="1">
    <source>
        <dbReference type="SAM" id="MobiDB-lite"/>
    </source>
</evidence>
<organism evidence="2 3">
    <name type="scientific">Penicillium frequentans</name>
    <dbReference type="NCBI Taxonomy" id="3151616"/>
    <lineage>
        <taxon>Eukaryota</taxon>
        <taxon>Fungi</taxon>
        <taxon>Dikarya</taxon>
        <taxon>Ascomycota</taxon>
        <taxon>Pezizomycotina</taxon>
        <taxon>Eurotiomycetes</taxon>
        <taxon>Eurotiomycetidae</taxon>
        <taxon>Eurotiales</taxon>
        <taxon>Aspergillaceae</taxon>
        <taxon>Penicillium</taxon>
    </lineage>
</organism>
<feature type="region of interest" description="Disordered" evidence="1">
    <location>
        <begin position="316"/>
        <end position="338"/>
    </location>
</feature>
<dbReference type="PROSITE" id="PS51257">
    <property type="entry name" value="PROKAR_LIPOPROTEIN"/>
    <property type="match status" value="1"/>
</dbReference>
<gene>
    <name evidence="2" type="ORF">N7494_004127</name>
</gene>
<comment type="caution">
    <text evidence="2">The sequence shown here is derived from an EMBL/GenBank/DDBJ whole genome shotgun (WGS) entry which is preliminary data.</text>
</comment>
<accession>A0AAD6D088</accession>
<name>A0AAD6D088_9EURO</name>
<evidence type="ECO:0000313" key="3">
    <source>
        <dbReference type="Proteomes" id="UP001220324"/>
    </source>
</evidence>
<dbReference type="EMBL" id="JAQIZZ010000003">
    <property type="protein sequence ID" value="KAJ5546542.1"/>
    <property type="molecule type" value="Genomic_DNA"/>
</dbReference>
<protein>
    <submittedName>
        <fullName evidence="2">Uncharacterized protein</fullName>
    </submittedName>
</protein>